<reference evidence="3 4" key="1">
    <citation type="submission" date="2023-03" db="EMBL/GenBank/DDBJ databases">
        <authorList>
            <person name="Kaur S."/>
            <person name="Espinosa-Saiz D."/>
            <person name="Velazquez E."/>
            <person name="Menendez E."/>
            <person name="diCenzo G.C."/>
        </authorList>
    </citation>
    <scope>NUCLEOTIDE SEQUENCE [LARGE SCALE GENOMIC DNA]</scope>
    <source>
        <strain evidence="3 4">LMG 24692</strain>
    </source>
</reference>
<evidence type="ECO:0000259" key="2">
    <source>
        <dbReference type="Pfam" id="PF08327"/>
    </source>
</evidence>
<sequence>MTSPSAEHASFTIERVFKASPEKVFHAFADPETHDRWFVKADNWPVAEYRHDFRVGGRESGRFSKDGKTFYFNETVYLDIVENRRIVSAYTMAKDDRRISASIATVDLLPEGNGTRVIFTEQAAFLDGLDKVEYRREGWEQLIGFLAAELGEKADAAA</sequence>
<dbReference type="InterPro" id="IPR013538">
    <property type="entry name" value="ASHA1/2-like_C"/>
</dbReference>
<dbReference type="Gene3D" id="3.30.530.20">
    <property type="match status" value="1"/>
</dbReference>
<comment type="similarity">
    <text evidence="1">Belongs to the AHA1 family.</text>
</comment>
<feature type="domain" description="Activator of Hsp90 ATPase homologue 1/2-like C-terminal" evidence="2">
    <location>
        <begin position="18"/>
        <end position="150"/>
    </location>
</feature>
<accession>A0ABY8DD35</accession>
<evidence type="ECO:0000256" key="1">
    <source>
        <dbReference type="ARBA" id="ARBA00006817"/>
    </source>
</evidence>
<dbReference type="InterPro" id="IPR023393">
    <property type="entry name" value="START-like_dom_sf"/>
</dbReference>
<dbReference type="SUPFAM" id="SSF55961">
    <property type="entry name" value="Bet v1-like"/>
    <property type="match status" value="1"/>
</dbReference>
<organism evidence="3 4">
    <name type="scientific">Sinorhizobium garamanticum</name>
    <dbReference type="NCBI Taxonomy" id="680247"/>
    <lineage>
        <taxon>Bacteria</taxon>
        <taxon>Pseudomonadati</taxon>
        <taxon>Pseudomonadota</taxon>
        <taxon>Alphaproteobacteria</taxon>
        <taxon>Hyphomicrobiales</taxon>
        <taxon>Rhizobiaceae</taxon>
        <taxon>Sinorhizobium/Ensifer group</taxon>
        <taxon>Sinorhizobium</taxon>
    </lineage>
</organism>
<name>A0ABY8DD35_9HYPH</name>
<dbReference type="EMBL" id="CP120373">
    <property type="protein sequence ID" value="WEX88222.1"/>
    <property type="molecule type" value="Genomic_DNA"/>
</dbReference>
<dbReference type="RefSeq" id="WP_280660225.1">
    <property type="nucleotide sequence ID" value="NZ_CP120373.1"/>
</dbReference>
<keyword evidence="4" id="KW-1185">Reference proteome</keyword>
<dbReference type="CDD" id="cd08900">
    <property type="entry name" value="SRPBCC_CalC_Aha1-like_7"/>
    <property type="match status" value="1"/>
</dbReference>
<dbReference type="Proteomes" id="UP001229355">
    <property type="component" value="Chromosome 1"/>
</dbReference>
<proteinExistence type="inferred from homology"/>
<dbReference type="Pfam" id="PF08327">
    <property type="entry name" value="AHSA1"/>
    <property type="match status" value="1"/>
</dbReference>
<evidence type="ECO:0000313" key="4">
    <source>
        <dbReference type="Proteomes" id="UP001229355"/>
    </source>
</evidence>
<gene>
    <name evidence="3" type="ORF">PZN02_000689</name>
</gene>
<evidence type="ECO:0000313" key="3">
    <source>
        <dbReference type="EMBL" id="WEX88222.1"/>
    </source>
</evidence>
<protein>
    <submittedName>
        <fullName evidence="3">SRPBCC family protein</fullName>
    </submittedName>
</protein>